<feature type="transmembrane region" description="Helical" evidence="1">
    <location>
        <begin position="12"/>
        <end position="34"/>
    </location>
</feature>
<feature type="transmembrane region" description="Helical" evidence="1">
    <location>
        <begin position="264"/>
        <end position="286"/>
    </location>
</feature>
<keyword evidence="1" id="KW-1133">Transmembrane helix</keyword>
<keyword evidence="1" id="KW-0812">Transmembrane</keyword>
<comment type="caution">
    <text evidence="2">The sequence shown here is derived from an EMBL/GenBank/DDBJ whole genome shotgun (WGS) entry which is preliminary data.</text>
</comment>
<evidence type="ECO:0000256" key="1">
    <source>
        <dbReference type="SAM" id="Phobius"/>
    </source>
</evidence>
<organism evidence="2 3">
    <name type="scientific">Stentor coeruleus</name>
    <dbReference type="NCBI Taxonomy" id="5963"/>
    <lineage>
        <taxon>Eukaryota</taxon>
        <taxon>Sar</taxon>
        <taxon>Alveolata</taxon>
        <taxon>Ciliophora</taxon>
        <taxon>Postciliodesmatophora</taxon>
        <taxon>Heterotrichea</taxon>
        <taxon>Heterotrichida</taxon>
        <taxon>Stentoridae</taxon>
        <taxon>Stentor</taxon>
    </lineage>
</organism>
<sequence>MDTRMREKIRLPIRCYFLIGIMLFVMGVGVYFLIQSQIDPQSKEFLALDTALVAWVWSYQIIKNSSVSAIISDYNTIHLDHNTSEIWGSDVENFPKYSALFYSSYEILIINNTLTEVVYMENPIEYNVTVDIKFDIEYNGTIRESKIDDVVVHSKIREPVNAKVCKMNGRGYWDIKSDSCYCHYNTIKICIVVNDSLHVVDWYKNGCDGTGYYKQEVINWINNSAYTNLSYPIYLEVRSQSDPFVFASYNNLIEFSSSSEDYKIIGGVLFGVSILTLCVPIIWIYFQKRKIKYLEFINEQQQPKNIF</sequence>
<evidence type="ECO:0000313" key="3">
    <source>
        <dbReference type="Proteomes" id="UP000187209"/>
    </source>
</evidence>
<proteinExistence type="predicted"/>
<name>A0A1R2C068_9CILI</name>
<protein>
    <submittedName>
        <fullName evidence="2">Uncharacterized protein</fullName>
    </submittedName>
</protein>
<dbReference type="AlphaFoldDB" id="A0A1R2C068"/>
<keyword evidence="1" id="KW-0472">Membrane</keyword>
<gene>
    <name evidence="2" type="ORF">SteCoe_16882</name>
</gene>
<evidence type="ECO:0000313" key="2">
    <source>
        <dbReference type="EMBL" id="OMJ82408.1"/>
    </source>
</evidence>
<dbReference type="EMBL" id="MPUH01000341">
    <property type="protein sequence ID" value="OMJ82408.1"/>
    <property type="molecule type" value="Genomic_DNA"/>
</dbReference>
<keyword evidence="3" id="KW-1185">Reference proteome</keyword>
<accession>A0A1R2C068</accession>
<reference evidence="2 3" key="1">
    <citation type="submission" date="2016-11" db="EMBL/GenBank/DDBJ databases">
        <title>The macronuclear genome of Stentor coeruleus: a giant cell with tiny introns.</title>
        <authorList>
            <person name="Slabodnick M."/>
            <person name="Ruby J.G."/>
            <person name="Reiff S.B."/>
            <person name="Swart E.C."/>
            <person name="Gosai S."/>
            <person name="Prabakaran S."/>
            <person name="Witkowska E."/>
            <person name="Larue G.E."/>
            <person name="Fisher S."/>
            <person name="Freeman R.M."/>
            <person name="Gunawardena J."/>
            <person name="Chu W."/>
            <person name="Stover N.A."/>
            <person name="Gregory B.D."/>
            <person name="Nowacki M."/>
            <person name="Derisi J."/>
            <person name="Roy S.W."/>
            <person name="Marshall W.F."/>
            <person name="Sood P."/>
        </authorList>
    </citation>
    <scope>NUCLEOTIDE SEQUENCE [LARGE SCALE GENOMIC DNA]</scope>
    <source>
        <strain evidence="2">WM001</strain>
    </source>
</reference>
<dbReference type="Proteomes" id="UP000187209">
    <property type="component" value="Unassembled WGS sequence"/>
</dbReference>